<proteinExistence type="predicted"/>
<dbReference type="EnsemblPlants" id="Pp3c21_22100V3.2">
    <property type="protein sequence ID" value="PAC:32916810.CDS.1"/>
    <property type="gene ID" value="Pp3c21_22100"/>
</dbReference>
<dbReference type="Gramene" id="Pp3c21_22100V3.1">
    <property type="protein sequence ID" value="PAC:32916809.CDS.1"/>
    <property type="gene ID" value="Pp3c21_22100"/>
</dbReference>
<keyword evidence="1" id="KW-0472">Membrane</keyword>
<reference evidence="3" key="3">
    <citation type="submission" date="2020-12" db="UniProtKB">
        <authorList>
            <consortium name="EnsemblPlants"/>
        </authorList>
    </citation>
    <scope>IDENTIFICATION</scope>
</reference>
<dbReference type="EMBL" id="ABEU02000021">
    <property type="protein sequence ID" value="PNR32359.1"/>
    <property type="molecule type" value="Genomic_DNA"/>
</dbReference>
<evidence type="ECO:0000313" key="4">
    <source>
        <dbReference type="Proteomes" id="UP000006727"/>
    </source>
</evidence>
<gene>
    <name evidence="2" type="ORF">PHYPA_026485</name>
</gene>
<protein>
    <submittedName>
        <fullName evidence="2 3">Uncharacterized protein</fullName>
    </submittedName>
</protein>
<feature type="transmembrane region" description="Helical" evidence="1">
    <location>
        <begin position="38"/>
        <end position="59"/>
    </location>
</feature>
<reference evidence="2 4" key="1">
    <citation type="journal article" date="2008" name="Science">
        <title>The Physcomitrella genome reveals evolutionary insights into the conquest of land by plants.</title>
        <authorList>
            <person name="Rensing S."/>
            <person name="Lang D."/>
            <person name="Zimmer A."/>
            <person name="Terry A."/>
            <person name="Salamov A."/>
            <person name="Shapiro H."/>
            <person name="Nishiyama T."/>
            <person name="Perroud P.-F."/>
            <person name="Lindquist E."/>
            <person name="Kamisugi Y."/>
            <person name="Tanahashi T."/>
            <person name="Sakakibara K."/>
            <person name="Fujita T."/>
            <person name="Oishi K."/>
            <person name="Shin-I T."/>
            <person name="Kuroki Y."/>
            <person name="Toyoda A."/>
            <person name="Suzuki Y."/>
            <person name="Hashimoto A."/>
            <person name="Yamaguchi K."/>
            <person name="Sugano A."/>
            <person name="Kohara Y."/>
            <person name="Fujiyama A."/>
            <person name="Anterola A."/>
            <person name="Aoki S."/>
            <person name="Ashton N."/>
            <person name="Barbazuk W.B."/>
            <person name="Barker E."/>
            <person name="Bennetzen J."/>
            <person name="Bezanilla M."/>
            <person name="Blankenship R."/>
            <person name="Cho S.H."/>
            <person name="Dutcher S."/>
            <person name="Estelle M."/>
            <person name="Fawcett J.A."/>
            <person name="Gundlach H."/>
            <person name="Hanada K."/>
            <person name="Heyl A."/>
            <person name="Hicks K.A."/>
            <person name="Hugh J."/>
            <person name="Lohr M."/>
            <person name="Mayer K."/>
            <person name="Melkozernov A."/>
            <person name="Murata T."/>
            <person name="Nelson D."/>
            <person name="Pils B."/>
            <person name="Prigge M."/>
            <person name="Reiss B."/>
            <person name="Renner T."/>
            <person name="Rombauts S."/>
            <person name="Rushton P."/>
            <person name="Sanderfoot A."/>
            <person name="Schween G."/>
            <person name="Shiu S.-H."/>
            <person name="Stueber K."/>
            <person name="Theodoulou F.L."/>
            <person name="Tu H."/>
            <person name="Van de Peer Y."/>
            <person name="Verrier P.J."/>
            <person name="Waters E."/>
            <person name="Wood A."/>
            <person name="Yang L."/>
            <person name="Cove D."/>
            <person name="Cuming A."/>
            <person name="Hasebe M."/>
            <person name="Lucas S."/>
            <person name="Mishler D.B."/>
            <person name="Reski R."/>
            <person name="Grigoriev I."/>
            <person name="Quatrano R.S."/>
            <person name="Boore J.L."/>
        </authorList>
    </citation>
    <scope>NUCLEOTIDE SEQUENCE [LARGE SCALE GENOMIC DNA]</scope>
    <source>
        <strain evidence="3 4">cv. Gransden 2004</strain>
    </source>
</reference>
<dbReference type="PaxDb" id="3218-PP1S216_41V6.1"/>
<keyword evidence="1" id="KW-0812">Transmembrane</keyword>
<evidence type="ECO:0000313" key="2">
    <source>
        <dbReference type="EMBL" id="PNR32359.1"/>
    </source>
</evidence>
<sequence length="109" mass="12140">MRTIRGRTLQERGGRLEEFTRCTPIVYRMEPRIRLRSLGISIVSCTLCGGASPCFFSGISTRSDHPQCRIGKRSGRLGQCQIVASCSILMAREKQETFGVSFLLDNPDA</sequence>
<dbReference type="AlphaFoldDB" id="A0A2K1ISV3"/>
<dbReference type="Proteomes" id="UP000006727">
    <property type="component" value="Chromosome 21"/>
</dbReference>
<evidence type="ECO:0000256" key="1">
    <source>
        <dbReference type="SAM" id="Phobius"/>
    </source>
</evidence>
<keyword evidence="4" id="KW-1185">Reference proteome</keyword>
<organism evidence="2">
    <name type="scientific">Physcomitrium patens</name>
    <name type="common">Spreading-leaved earth moss</name>
    <name type="synonym">Physcomitrella patens</name>
    <dbReference type="NCBI Taxonomy" id="3218"/>
    <lineage>
        <taxon>Eukaryota</taxon>
        <taxon>Viridiplantae</taxon>
        <taxon>Streptophyta</taxon>
        <taxon>Embryophyta</taxon>
        <taxon>Bryophyta</taxon>
        <taxon>Bryophytina</taxon>
        <taxon>Bryopsida</taxon>
        <taxon>Funariidae</taxon>
        <taxon>Funariales</taxon>
        <taxon>Funariaceae</taxon>
        <taxon>Physcomitrium</taxon>
    </lineage>
</organism>
<dbReference type="InParanoid" id="A0A2K1ISV3"/>
<dbReference type="Gramene" id="Pp3c21_22100V3.2">
    <property type="protein sequence ID" value="PAC:32916810.CDS.1"/>
    <property type="gene ID" value="Pp3c21_22100"/>
</dbReference>
<keyword evidence="1" id="KW-1133">Transmembrane helix</keyword>
<name>A0A2K1ISV3_PHYPA</name>
<accession>A0A2K1ISV3</accession>
<dbReference type="EnsemblPlants" id="Pp3c21_22100V3.1">
    <property type="protein sequence ID" value="PAC:32916809.CDS.1"/>
    <property type="gene ID" value="Pp3c21_22100"/>
</dbReference>
<reference evidence="2 4" key="2">
    <citation type="journal article" date="2018" name="Plant J.">
        <title>The Physcomitrella patens chromosome-scale assembly reveals moss genome structure and evolution.</title>
        <authorList>
            <person name="Lang D."/>
            <person name="Ullrich K.K."/>
            <person name="Murat F."/>
            <person name="Fuchs J."/>
            <person name="Jenkins J."/>
            <person name="Haas F.B."/>
            <person name="Piednoel M."/>
            <person name="Gundlach H."/>
            <person name="Van Bel M."/>
            <person name="Meyberg R."/>
            <person name="Vives C."/>
            <person name="Morata J."/>
            <person name="Symeonidi A."/>
            <person name="Hiss M."/>
            <person name="Muchero W."/>
            <person name="Kamisugi Y."/>
            <person name="Saleh O."/>
            <person name="Blanc G."/>
            <person name="Decker E.L."/>
            <person name="van Gessel N."/>
            <person name="Grimwood J."/>
            <person name="Hayes R.D."/>
            <person name="Graham S.W."/>
            <person name="Gunter L.E."/>
            <person name="McDaniel S.F."/>
            <person name="Hoernstein S.N.W."/>
            <person name="Larsson A."/>
            <person name="Li F.W."/>
            <person name="Perroud P.F."/>
            <person name="Phillips J."/>
            <person name="Ranjan P."/>
            <person name="Rokshar D.S."/>
            <person name="Rothfels C.J."/>
            <person name="Schneider L."/>
            <person name="Shu S."/>
            <person name="Stevenson D.W."/>
            <person name="Thummler F."/>
            <person name="Tillich M."/>
            <person name="Villarreal Aguilar J.C."/>
            <person name="Widiez T."/>
            <person name="Wong G.K."/>
            <person name="Wymore A."/>
            <person name="Zhang Y."/>
            <person name="Zimmer A.D."/>
            <person name="Quatrano R.S."/>
            <person name="Mayer K.F.X."/>
            <person name="Goodstein D."/>
            <person name="Casacuberta J.M."/>
            <person name="Vandepoele K."/>
            <person name="Reski R."/>
            <person name="Cuming A.C."/>
            <person name="Tuskan G.A."/>
            <person name="Maumus F."/>
            <person name="Salse J."/>
            <person name="Schmutz J."/>
            <person name="Rensing S.A."/>
        </authorList>
    </citation>
    <scope>NUCLEOTIDE SEQUENCE [LARGE SCALE GENOMIC DNA]</scope>
    <source>
        <strain evidence="3 4">cv. Gransden 2004</strain>
    </source>
</reference>
<evidence type="ECO:0000313" key="3">
    <source>
        <dbReference type="EnsemblPlants" id="PAC:32916809.CDS.1"/>
    </source>
</evidence>